<dbReference type="PROSITE" id="PS50850">
    <property type="entry name" value="MFS"/>
    <property type="match status" value="1"/>
</dbReference>
<keyword evidence="4 6" id="KW-0472">Membrane</keyword>
<dbReference type="GO" id="GO:0016020">
    <property type="term" value="C:membrane"/>
    <property type="evidence" value="ECO:0007669"/>
    <property type="project" value="UniProtKB-SubCell"/>
</dbReference>
<dbReference type="Gene3D" id="1.20.1250.20">
    <property type="entry name" value="MFS general substrate transporter like domains"/>
    <property type="match status" value="2"/>
</dbReference>
<gene>
    <name evidence="8" type="ORF">UREG_05203</name>
</gene>
<dbReference type="OrthoDB" id="5086884at2759"/>
<feature type="transmembrane region" description="Helical" evidence="6">
    <location>
        <begin position="110"/>
        <end position="129"/>
    </location>
</feature>
<dbReference type="RefSeq" id="XP_002584514.1">
    <property type="nucleotide sequence ID" value="XM_002584468.1"/>
</dbReference>
<accession>C4JRW4</accession>
<dbReference type="OMA" id="CFSIVMS"/>
<sequence>MTSMPSPVLGQDAWPADREDIRSQAQEGGHGQEQAPGTDSPKQPPSDPYYSEMDIEKLGRARPEAFSNAWSEVAFCFSIVMSQVLAEYFISGFNVIIPTLVEEFDIPDAMAVWPASAFSLVIASVLLFFGRLGDMIGGFPVYVGGMAWLCVWSLIAGFSKNRLMLIFCRALQGLGPAAYLPTSLMLLANVYRPGPRKNLVFSIYGTCAVIGILRSAHAANGWKTPYIYVCFILGFLFLGAALYVEGWVADHPLLPFDLFKVPHMTPLVIMLLFFYGSFGVFLLYGTLYMVHIMGASPMQVVAWCIPMVVGGFIFPLAVGIFLHLVSGTVLLAFSTLAWIGSGLLFALMPVGASYWAFAFPAMICATMGIDVTFNITNIFITTKQPSDRQGLAGALINSVLHLSIAFFLGFADLAQVETDYLGRRKSYQVVFWYQVGCSVVAFAIMVLLVRVSRAKSELTMDERRQLEMEQRSSG</sequence>
<evidence type="ECO:0000256" key="5">
    <source>
        <dbReference type="SAM" id="MobiDB-lite"/>
    </source>
</evidence>
<dbReference type="EMBL" id="CH476617">
    <property type="protein sequence ID" value="EEP80361.1"/>
    <property type="molecule type" value="Genomic_DNA"/>
</dbReference>
<feature type="transmembrane region" description="Helical" evidence="6">
    <location>
        <begin position="141"/>
        <end position="158"/>
    </location>
</feature>
<dbReference type="PANTHER" id="PTHR42718">
    <property type="entry name" value="MAJOR FACILITATOR SUPERFAMILY MULTIDRUG TRANSPORTER MFSC"/>
    <property type="match status" value="1"/>
</dbReference>
<feature type="domain" description="Major facilitator superfamily (MFS) profile" evidence="7">
    <location>
        <begin position="75"/>
        <end position="453"/>
    </location>
</feature>
<feature type="transmembrane region" description="Helical" evidence="6">
    <location>
        <begin position="164"/>
        <end position="187"/>
    </location>
</feature>
<dbReference type="GeneID" id="8438176"/>
<feature type="transmembrane region" description="Helical" evidence="6">
    <location>
        <begin position="329"/>
        <end position="348"/>
    </location>
</feature>
<evidence type="ECO:0000313" key="9">
    <source>
        <dbReference type="Proteomes" id="UP000002058"/>
    </source>
</evidence>
<evidence type="ECO:0000259" key="7">
    <source>
        <dbReference type="PROSITE" id="PS50850"/>
    </source>
</evidence>
<dbReference type="InterPro" id="IPR020846">
    <property type="entry name" value="MFS_dom"/>
</dbReference>
<dbReference type="SUPFAM" id="SSF103473">
    <property type="entry name" value="MFS general substrate transporter"/>
    <property type="match status" value="1"/>
</dbReference>
<name>C4JRW4_UNCRE</name>
<keyword evidence="9" id="KW-1185">Reference proteome</keyword>
<keyword evidence="2 6" id="KW-0812">Transmembrane</keyword>
<dbReference type="PANTHER" id="PTHR42718:SF36">
    <property type="entry name" value="MULTIDRUG TRANSPORTER, PUTATIVE (AFU_ORTHOLOGUE AFUA_4G13820)-RELATED"/>
    <property type="match status" value="1"/>
</dbReference>
<proteinExistence type="predicted"/>
<keyword evidence="3 6" id="KW-1133">Transmembrane helix</keyword>
<evidence type="ECO:0000313" key="8">
    <source>
        <dbReference type="EMBL" id="EEP80361.1"/>
    </source>
</evidence>
<dbReference type="eggNOG" id="KOG0254">
    <property type="taxonomic scope" value="Eukaryota"/>
</dbReference>
<feature type="transmembrane region" description="Helical" evidence="6">
    <location>
        <begin position="265"/>
        <end position="288"/>
    </location>
</feature>
<protein>
    <recommendedName>
        <fullName evidence="7">Major facilitator superfamily (MFS) profile domain-containing protein</fullName>
    </recommendedName>
</protein>
<comment type="subcellular location">
    <subcellularLocation>
        <location evidence="1">Membrane</location>
        <topology evidence="1">Multi-pass membrane protein</topology>
    </subcellularLocation>
</comment>
<feature type="transmembrane region" description="Helical" evidence="6">
    <location>
        <begin position="225"/>
        <end position="244"/>
    </location>
</feature>
<evidence type="ECO:0000256" key="6">
    <source>
        <dbReference type="SAM" id="Phobius"/>
    </source>
</evidence>
<dbReference type="Proteomes" id="UP000002058">
    <property type="component" value="Unassembled WGS sequence"/>
</dbReference>
<dbReference type="GO" id="GO:0022857">
    <property type="term" value="F:transmembrane transporter activity"/>
    <property type="evidence" value="ECO:0007669"/>
    <property type="project" value="InterPro"/>
</dbReference>
<evidence type="ECO:0000256" key="1">
    <source>
        <dbReference type="ARBA" id="ARBA00004141"/>
    </source>
</evidence>
<feature type="transmembrane region" description="Helical" evidence="6">
    <location>
        <begin position="391"/>
        <end position="411"/>
    </location>
</feature>
<feature type="transmembrane region" description="Helical" evidence="6">
    <location>
        <begin position="199"/>
        <end position="219"/>
    </location>
</feature>
<feature type="transmembrane region" description="Helical" evidence="6">
    <location>
        <begin position="69"/>
        <end position="90"/>
    </location>
</feature>
<feature type="compositionally biased region" description="Low complexity" evidence="5">
    <location>
        <begin position="24"/>
        <end position="37"/>
    </location>
</feature>
<dbReference type="VEuPathDB" id="FungiDB:UREG_05203"/>
<dbReference type="InterPro" id="IPR036259">
    <property type="entry name" value="MFS_trans_sf"/>
</dbReference>
<dbReference type="InParanoid" id="C4JRW4"/>
<dbReference type="KEGG" id="ure:UREG_05203"/>
<feature type="region of interest" description="Disordered" evidence="5">
    <location>
        <begin position="1"/>
        <end position="49"/>
    </location>
</feature>
<dbReference type="Pfam" id="PF07690">
    <property type="entry name" value="MFS_1"/>
    <property type="match status" value="1"/>
</dbReference>
<evidence type="ECO:0000256" key="3">
    <source>
        <dbReference type="ARBA" id="ARBA00022989"/>
    </source>
</evidence>
<dbReference type="HOGENOM" id="CLU_000960_27_2_1"/>
<evidence type="ECO:0000256" key="2">
    <source>
        <dbReference type="ARBA" id="ARBA00022692"/>
    </source>
</evidence>
<reference evidence="9" key="1">
    <citation type="journal article" date="2009" name="Genome Res.">
        <title>Comparative genomic analyses of the human fungal pathogens Coccidioides and their relatives.</title>
        <authorList>
            <person name="Sharpton T.J."/>
            <person name="Stajich J.E."/>
            <person name="Rounsley S.D."/>
            <person name="Gardner M.J."/>
            <person name="Wortman J.R."/>
            <person name="Jordar V.S."/>
            <person name="Maiti R."/>
            <person name="Kodira C.D."/>
            <person name="Neafsey D.E."/>
            <person name="Zeng Q."/>
            <person name="Hung C.-Y."/>
            <person name="McMahan C."/>
            <person name="Muszewska A."/>
            <person name="Grynberg M."/>
            <person name="Mandel M.A."/>
            <person name="Kellner E.M."/>
            <person name="Barker B.M."/>
            <person name="Galgiani J.N."/>
            <person name="Orbach M.J."/>
            <person name="Kirkland T.N."/>
            <person name="Cole G.T."/>
            <person name="Henn M.R."/>
            <person name="Birren B.W."/>
            <person name="Taylor J.W."/>
        </authorList>
    </citation>
    <scope>NUCLEOTIDE SEQUENCE [LARGE SCALE GENOMIC DNA]</scope>
    <source>
        <strain evidence="9">UAMH 1704</strain>
    </source>
</reference>
<feature type="transmembrane region" description="Helical" evidence="6">
    <location>
        <begin position="300"/>
        <end position="322"/>
    </location>
</feature>
<organism evidence="8 9">
    <name type="scientific">Uncinocarpus reesii (strain UAMH 1704)</name>
    <dbReference type="NCBI Taxonomy" id="336963"/>
    <lineage>
        <taxon>Eukaryota</taxon>
        <taxon>Fungi</taxon>
        <taxon>Dikarya</taxon>
        <taxon>Ascomycota</taxon>
        <taxon>Pezizomycotina</taxon>
        <taxon>Eurotiomycetes</taxon>
        <taxon>Eurotiomycetidae</taxon>
        <taxon>Onygenales</taxon>
        <taxon>Onygenaceae</taxon>
        <taxon>Uncinocarpus</taxon>
    </lineage>
</organism>
<feature type="transmembrane region" description="Helical" evidence="6">
    <location>
        <begin position="431"/>
        <end position="451"/>
    </location>
</feature>
<dbReference type="AlphaFoldDB" id="C4JRW4"/>
<evidence type="ECO:0000256" key="4">
    <source>
        <dbReference type="ARBA" id="ARBA00023136"/>
    </source>
</evidence>
<dbReference type="InterPro" id="IPR011701">
    <property type="entry name" value="MFS"/>
</dbReference>